<dbReference type="AlphaFoldDB" id="A0A6J5JQ70"/>
<dbReference type="InterPro" id="IPR024467">
    <property type="entry name" value="Xre/MbcA/ParS-like_toxin-bd"/>
</dbReference>
<evidence type="ECO:0000259" key="1">
    <source>
        <dbReference type="Pfam" id="PF09722"/>
    </source>
</evidence>
<proteinExistence type="predicted"/>
<protein>
    <recommendedName>
        <fullName evidence="1">Antitoxin Xre/MbcA/ParS-like toxin-binding domain-containing protein</fullName>
    </recommendedName>
</protein>
<name>A0A6J5JQ70_9BURK</name>
<gene>
    <name evidence="2" type="ORF">BCO9919_05716</name>
</gene>
<evidence type="ECO:0000313" key="3">
    <source>
        <dbReference type="Proteomes" id="UP000494322"/>
    </source>
</evidence>
<dbReference type="EMBL" id="CABWIK020000046">
    <property type="protein sequence ID" value="CAB3973327.1"/>
    <property type="molecule type" value="Genomic_DNA"/>
</dbReference>
<reference evidence="2 3" key="1">
    <citation type="submission" date="2020-04" db="EMBL/GenBank/DDBJ databases">
        <authorList>
            <person name="Depoorter E."/>
        </authorList>
    </citation>
    <scope>NUCLEOTIDE SEQUENCE [LARGE SCALE GENOMIC DNA]</scope>
    <source>
        <strain evidence="2 3">BCC0132</strain>
    </source>
</reference>
<sequence length="91" mass="10615">MKTCRCGTWRSECMVEHVPEAVWNRLVNLVQKMVDESGEPEEFDAKRWLCTWLHEEVPSLGWKKPVTYLDTADGEELVIRTLLSMQTGAYR</sequence>
<evidence type="ECO:0000313" key="2">
    <source>
        <dbReference type="EMBL" id="CAB3973327.1"/>
    </source>
</evidence>
<feature type="domain" description="Antitoxin Xre/MbcA/ParS-like toxin-binding" evidence="1">
    <location>
        <begin position="44"/>
        <end position="86"/>
    </location>
</feature>
<organism evidence="2 3">
    <name type="scientific">Burkholderia cenocepacia</name>
    <dbReference type="NCBI Taxonomy" id="95486"/>
    <lineage>
        <taxon>Bacteria</taxon>
        <taxon>Pseudomonadati</taxon>
        <taxon>Pseudomonadota</taxon>
        <taxon>Betaproteobacteria</taxon>
        <taxon>Burkholderiales</taxon>
        <taxon>Burkholderiaceae</taxon>
        <taxon>Burkholderia</taxon>
        <taxon>Burkholderia cepacia complex</taxon>
    </lineage>
</organism>
<accession>A0A6J5JQ70</accession>
<dbReference type="Proteomes" id="UP000494322">
    <property type="component" value="Unassembled WGS sequence"/>
</dbReference>
<dbReference type="Pfam" id="PF09722">
    <property type="entry name" value="Xre_MbcA_ParS_C"/>
    <property type="match status" value="1"/>
</dbReference>